<dbReference type="InterPro" id="IPR030392">
    <property type="entry name" value="S74_ICA"/>
</dbReference>
<dbReference type="EMBL" id="MT028492">
    <property type="protein sequence ID" value="QIG66096.1"/>
    <property type="molecule type" value="Genomic_DNA"/>
</dbReference>
<dbReference type="Pfam" id="PF13884">
    <property type="entry name" value="Peptidase_S74"/>
    <property type="match status" value="1"/>
</dbReference>
<dbReference type="GO" id="GO:0098015">
    <property type="term" value="C:virus tail"/>
    <property type="evidence" value="ECO:0007669"/>
    <property type="project" value="UniProtKB-KW"/>
</dbReference>
<keyword evidence="2" id="KW-0946">Virion</keyword>
<evidence type="ECO:0000313" key="4">
    <source>
        <dbReference type="EMBL" id="QIG66096.1"/>
    </source>
</evidence>
<dbReference type="Proteomes" id="UP000503046">
    <property type="component" value="Segment"/>
</dbReference>
<protein>
    <submittedName>
        <fullName evidence="4">Tail fiber domain-containing protein</fullName>
    </submittedName>
</protein>
<keyword evidence="5" id="KW-1185">Reference proteome</keyword>
<feature type="domain" description="Peptidase S74" evidence="3">
    <location>
        <begin position="308"/>
        <end position="361"/>
    </location>
</feature>
<evidence type="ECO:0000313" key="5">
    <source>
        <dbReference type="Proteomes" id="UP000503046"/>
    </source>
</evidence>
<keyword evidence="2" id="KW-1227">Viral tail protein</keyword>
<evidence type="ECO:0000259" key="3">
    <source>
        <dbReference type="Pfam" id="PF13884"/>
    </source>
</evidence>
<accession>A0A6G6XXK4</accession>
<evidence type="ECO:0000256" key="1">
    <source>
        <dbReference type="ARBA" id="ARBA00004328"/>
    </source>
</evidence>
<reference evidence="4 5" key="1">
    <citation type="submission" date="2020-02" db="EMBL/GenBank/DDBJ databases">
        <title>Identification and Characterization of First Virulent Phages, Including a Novel Jumbo Virus, Infecting Ochrobactrum spp.</title>
        <authorList>
            <person name="Decewicz P."/>
            <person name="Golec P."/>
            <person name="Szymczak M."/>
            <person name="Radlinska M."/>
            <person name="Dziewit L."/>
        </authorList>
    </citation>
    <scope>NUCLEOTIDE SEQUENCE [LARGE SCALE GENOMIC DNA]</scope>
</reference>
<organism evidence="4 5">
    <name type="scientific">Ochrobactrum phage vB_OspP_OH</name>
    <dbReference type="NCBI Taxonomy" id="2712957"/>
    <lineage>
        <taxon>Viruses</taxon>
        <taxon>Duplodnaviria</taxon>
        <taxon>Heunggongvirae</taxon>
        <taxon>Uroviricota</taxon>
        <taxon>Caudoviricetes</taxon>
        <taxon>Wolominvirus</taxon>
        <taxon>Wolominvirus OH</taxon>
    </lineage>
</organism>
<name>A0A6G6XXK4_9CAUD</name>
<evidence type="ECO:0000256" key="2">
    <source>
        <dbReference type="ARBA" id="ARBA00022732"/>
    </source>
</evidence>
<sequence>MGAKQPSHTTQTTEVKLPKWVEKASEDNYKFAQEVANKPYNPYTGQTVADIGQGTKDAWSMFYNSLGAGNSQRAAAEQIFNQVAGSNAPTVNAKSLTDVDLSKYMNPEIENVVNAAASDAERARVQALMGNADKAVAAGAFGGSRSAIVDAVTNAESIKDLSSLTAKLRSDAFNNAVSSATGDLNRDLAGQQSNATNWLAQMQQRLGAGQGLAGLGNDISSQRDKDVAGLSQIGLQQQQQQQKVLDDQKSRFDEAENYDLERLNILLSSLGMSPYGKSETATKTTSGGGGTDWASMGLGIFSILAGLSDRNEKTDIQKVGKDGATGLDLYAYRYKGDPKTYPKVVGPMAQDVEKKYPKAVKKVNGKRIVDMRYLTGDAA</sequence>
<comment type="subcellular location">
    <subcellularLocation>
        <location evidence="1">Virion</location>
    </subcellularLocation>
</comment>
<gene>
    <name evidence="4" type="ORF">phiOH_p40</name>
</gene>
<proteinExistence type="predicted"/>